<dbReference type="FunFam" id="1.10.10.10:FF:000001">
    <property type="entry name" value="LysR family transcriptional regulator"/>
    <property type="match status" value="1"/>
</dbReference>
<name>A0A2N7VIT7_9BURK</name>
<dbReference type="PANTHER" id="PTHR30537:SF5">
    <property type="entry name" value="HTH-TYPE TRANSCRIPTIONAL ACTIVATOR TTDR-RELATED"/>
    <property type="match status" value="1"/>
</dbReference>
<dbReference type="InterPro" id="IPR005119">
    <property type="entry name" value="LysR_subst-bd"/>
</dbReference>
<dbReference type="SUPFAM" id="SSF53850">
    <property type="entry name" value="Periplasmic binding protein-like II"/>
    <property type="match status" value="1"/>
</dbReference>
<dbReference type="Pfam" id="PF00126">
    <property type="entry name" value="HTH_1"/>
    <property type="match status" value="1"/>
</dbReference>
<dbReference type="InterPro" id="IPR000847">
    <property type="entry name" value="LysR_HTH_N"/>
</dbReference>
<keyword evidence="2" id="KW-0805">Transcription regulation</keyword>
<dbReference type="Pfam" id="PF03466">
    <property type="entry name" value="LysR_substrate"/>
    <property type="match status" value="1"/>
</dbReference>
<evidence type="ECO:0000256" key="1">
    <source>
        <dbReference type="ARBA" id="ARBA00009437"/>
    </source>
</evidence>
<evidence type="ECO:0000313" key="6">
    <source>
        <dbReference type="EMBL" id="PMS17069.1"/>
    </source>
</evidence>
<evidence type="ECO:0000313" key="7">
    <source>
        <dbReference type="Proteomes" id="UP000235616"/>
    </source>
</evidence>
<proteinExistence type="inferred from homology"/>
<dbReference type="EMBL" id="PNYA01000021">
    <property type="protein sequence ID" value="PMS17069.1"/>
    <property type="molecule type" value="Genomic_DNA"/>
</dbReference>
<protein>
    <submittedName>
        <fullName evidence="6">LysR family transcriptional regulator</fullName>
    </submittedName>
</protein>
<dbReference type="AlphaFoldDB" id="A0A2N7VIT7"/>
<evidence type="ECO:0000256" key="4">
    <source>
        <dbReference type="ARBA" id="ARBA00023163"/>
    </source>
</evidence>
<keyword evidence="7" id="KW-1185">Reference proteome</keyword>
<dbReference type="OrthoDB" id="9786526at2"/>
<evidence type="ECO:0000259" key="5">
    <source>
        <dbReference type="PROSITE" id="PS50931"/>
    </source>
</evidence>
<accession>A0A2N7VIT7</accession>
<dbReference type="PROSITE" id="PS50931">
    <property type="entry name" value="HTH_LYSR"/>
    <property type="match status" value="1"/>
</dbReference>
<dbReference type="CDD" id="cd08422">
    <property type="entry name" value="PBP2_CrgA_like"/>
    <property type="match status" value="1"/>
</dbReference>
<evidence type="ECO:0000256" key="2">
    <source>
        <dbReference type="ARBA" id="ARBA00023015"/>
    </source>
</evidence>
<dbReference type="GO" id="GO:0003677">
    <property type="term" value="F:DNA binding"/>
    <property type="evidence" value="ECO:0007669"/>
    <property type="project" value="UniProtKB-KW"/>
</dbReference>
<keyword evidence="3" id="KW-0238">DNA-binding</keyword>
<comment type="similarity">
    <text evidence="1">Belongs to the LysR transcriptional regulatory family.</text>
</comment>
<dbReference type="Proteomes" id="UP000235616">
    <property type="component" value="Unassembled WGS sequence"/>
</dbReference>
<dbReference type="InterPro" id="IPR036390">
    <property type="entry name" value="WH_DNA-bd_sf"/>
</dbReference>
<evidence type="ECO:0000256" key="3">
    <source>
        <dbReference type="ARBA" id="ARBA00023125"/>
    </source>
</evidence>
<reference evidence="6 7" key="1">
    <citation type="submission" date="2018-01" db="EMBL/GenBank/DDBJ databases">
        <title>Whole genome analyses suggest that Burkholderia sensu lato contains two further novel genera in the rhizoxinica-symbiotica group Mycetohabitans gen. nov., and Trinickia gen. nov.: implications for the evolution of diazotrophy and nodulation in the Burkholderiaceae.</title>
        <authorList>
            <person name="Estrada-de los Santos P."/>
            <person name="Palmer M."/>
            <person name="Chavez-Ramirez B."/>
            <person name="Beukes C."/>
            <person name="Steenkamp E.T."/>
            <person name="Hirsch A.M."/>
            <person name="Manyaka P."/>
            <person name="Maluk M."/>
            <person name="Lafos M."/>
            <person name="Crook M."/>
            <person name="Gross E."/>
            <person name="Simon M.F."/>
            <person name="Bueno dos Reis Junior F."/>
            <person name="Poole P.S."/>
            <person name="Venter S.N."/>
            <person name="James E.K."/>
        </authorList>
    </citation>
    <scope>NUCLEOTIDE SEQUENCE [LARGE SCALE GENOMIC DNA]</scope>
    <source>
        <strain evidence="6 7">GIMN1.004</strain>
    </source>
</reference>
<dbReference type="SUPFAM" id="SSF46785">
    <property type="entry name" value="Winged helix' DNA-binding domain"/>
    <property type="match status" value="1"/>
</dbReference>
<feature type="domain" description="HTH lysR-type" evidence="5">
    <location>
        <begin position="1"/>
        <end position="61"/>
    </location>
</feature>
<keyword evidence="4" id="KW-0804">Transcription</keyword>
<dbReference type="InterPro" id="IPR058163">
    <property type="entry name" value="LysR-type_TF_proteobact-type"/>
</dbReference>
<comment type="caution">
    <text evidence="6">The sequence shown here is derived from an EMBL/GenBank/DDBJ whole genome shotgun (WGS) entry which is preliminary data.</text>
</comment>
<dbReference type="InterPro" id="IPR036388">
    <property type="entry name" value="WH-like_DNA-bd_sf"/>
</dbReference>
<dbReference type="GO" id="GO:0003700">
    <property type="term" value="F:DNA-binding transcription factor activity"/>
    <property type="evidence" value="ECO:0007669"/>
    <property type="project" value="InterPro"/>
</dbReference>
<organism evidence="6 7">
    <name type="scientific">Trinickia dabaoshanensis</name>
    <dbReference type="NCBI Taxonomy" id="564714"/>
    <lineage>
        <taxon>Bacteria</taxon>
        <taxon>Pseudomonadati</taxon>
        <taxon>Pseudomonadota</taxon>
        <taxon>Betaproteobacteria</taxon>
        <taxon>Burkholderiales</taxon>
        <taxon>Burkholderiaceae</taxon>
        <taxon>Trinickia</taxon>
    </lineage>
</organism>
<sequence>MTMQSLRELETFVAIAEEGSLTGAARRVGRSLQAVSRGLQTLESDMGATLVLRTTRTSRLSAAGERFYQRVKAILADLEIAQTELAEDARRLTGRLRVNAPSLFGPRFVVPLVAEFLLRHPELDASVTLDDEFSDPAASGADVTVRIGATPDSRLVARKLADVRRVAFASASYLASHGHPQTPEDLASHACVVRTGVGNPYRWSFTAHTGAEVSVNVAGRFESDQVAAVNAAVMGGLGIGLAAFWQIRDALEAGRVSIVLPQHEPAPLPLFALWLRTRKMPARTRLLIDFLAARLAGEKL</sequence>
<gene>
    <name evidence="6" type="ORF">C0Z18_21665</name>
</gene>
<dbReference type="PANTHER" id="PTHR30537">
    <property type="entry name" value="HTH-TYPE TRANSCRIPTIONAL REGULATOR"/>
    <property type="match status" value="1"/>
</dbReference>
<dbReference type="Gene3D" id="3.40.190.290">
    <property type="match status" value="1"/>
</dbReference>
<dbReference type="Gene3D" id="1.10.10.10">
    <property type="entry name" value="Winged helix-like DNA-binding domain superfamily/Winged helix DNA-binding domain"/>
    <property type="match status" value="1"/>
</dbReference>